<dbReference type="GO" id="GO:0051536">
    <property type="term" value="F:iron-sulfur cluster binding"/>
    <property type="evidence" value="ECO:0007669"/>
    <property type="project" value="UniProtKB-KW"/>
</dbReference>
<reference evidence="7 8" key="1">
    <citation type="submission" date="2015-01" db="EMBL/GenBank/DDBJ databases">
        <title>Vibrio sp. C5 JCM 19232 whole genome shotgun sequence.</title>
        <authorList>
            <person name="Sawabe T."/>
            <person name="Meirelles P."/>
            <person name="Feng G."/>
            <person name="Sayaka M."/>
            <person name="Hattori M."/>
            <person name="Ohkuma M."/>
        </authorList>
    </citation>
    <scope>NUCLEOTIDE SEQUENCE [LARGE SCALE GENOMIC DNA]</scope>
    <source>
        <strain evidence="7 8">JCM19232</strain>
    </source>
</reference>
<accession>A0A0B8PH54</accession>
<dbReference type="PROSITE" id="PS51918">
    <property type="entry name" value="RADICAL_SAM"/>
    <property type="match status" value="1"/>
</dbReference>
<reference evidence="7 8" key="2">
    <citation type="submission" date="2015-01" db="EMBL/GenBank/DDBJ databases">
        <authorList>
            <consortium name="NBRP consortium"/>
            <person name="Sawabe T."/>
            <person name="Meirelles P."/>
            <person name="Feng G."/>
            <person name="Sayaka M."/>
            <person name="Hattori M."/>
            <person name="Ohkuma M."/>
        </authorList>
    </citation>
    <scope>NUCLEOTIDE SEQUENCE [LARGE SCALE GENOMIC DNA]</scope>
    <source>
        <strain evidence="7 8">JCM19232</strain>
    </source>
</reference>
<dbReference type="Proteomes" id="UP000031670">
    <property type="component" value="Unassembled WGS sequence"/>
</dbReference>
<evidence type="ECO:0000256" key="5">
    <source>
        <dbReference type="ARBA" id="ARBA00023014"/>
    </source>
</evidence>
<evidence type="ECO:0000313" key="8">
    <source>
        <dbReference type="Proteomes" id="UP000031670"/>
    </source>
</evidence>
<protein>
    <submittedName>
        <fullName evidence="7">Oxygen-independent coproporphyrinogen III oxidase</fullName>
    </submittedName>
</protein>
<evidence type="ECO:0000313" key="7">
    <source>
        <dbReference type="EMBL" id="GAM62408.1"/>
    </source>
</evidence>
<dbReference type="PANTHER" id="PTHR43409">
    <property type="entry name" value="ANAEROBIC MAGNESIUM-PROTOPORPHYRIN IX MONOMETHYL ESTER CYCLASE-RELATED"/>
    <property type="match status" value="1"/>
</dbReference>
<evidence type="ECO:0000256" key="1">
    <source>
        <dbReference type="ARBA" id="ARBA00001966"/>
    </source>
</evidence>
<keyword evidence="4" id="KW-0408">Iron</keyword>
<keyword evidence="3" id="KW-0479">Metal-binding</keyword>
<dbReference type="InterPro" id="IPR058240">
    <property type="entry name" value="rSAM_sf"/>
</dbReference>
<dbReference type="SUPFAM" id="SSF102114">
    <property type="entry name" value="Radical SAM enzymes"/>
    <property type="match status" value="1"/>
</dbReference>
<evidence type="ECO:0000259" key="6">
    <source>
        <dbReference type="PROSITE" id="PS51918"/>
    </source>
</evidence>
<dbReference type="Pfam" id="PF04055">
    <property type="entry name" value="Radical_SAM"/>
    <property type="match status" value="1"/>
</dbReference>
<dbReference type="AlphaFoldDB" id="A0A0B8PH54"/>
<sequence>MALIINKGYQAYISSSASKPCSLLLAFHVRGNQAGETIMQYEGKVYRPWPEANSILIQTTIGCSINTCTFCSMFDDKRFRIRDIDDIFADIDELRRIFPHVESIFLIDGNVMTARTDFLLKVLDRVKQVFPESKKISMYSGLNDFRRKTVSELKEIKDAGLDLAYCGLESGDPVVLERIKKRMTREHAIEGMAMAKEAGIETLLSFIFGLGGKERSREHIEGTVSLLNILQPEQIAPMALAVQPGTELEREVHSGEFILPTPMQVLEEEKYLLENLNFPTYYWGDHGNNIATMKGQLPQCQPDFLEHINLHIAKNPVAKENVIKTFSW</sequence>
<evidence type="ECO:0000256" key="2">
    <source>
        <dbReference type="ARBA" id="ARBA00022691"/>
    </source>
</evidence>
<dbReference type="PANTHER" id="PTHR43409:SF4">
    <property type="entry name" value="RADICAL SAM SUPERFAMILY PROTEIN"/>
    <property type="match status" value="1"/>
</dbReference>
<dbReference type="InterPro" id="IPR006638">
    <property type="entry name" value="Elp3/MiaA/NifB-like_rSAM"/>
</dbReference>
<dbReference type="InterPro" id="IPR013785">
    <property type="entry name" value="Aldolase_TIM"/>
</dbReference>
<dbReference type="SFLD" id="SFLDG01082">
    <property type="entry name" value="B12-binding_domain_containing"/>
    <property type="match status" value="1"/>
</dbReference>
<dbReference type="Gene3D" id="3.20.20.70">
    <property type="entry name" value="Aldolase class I"/>
    <property type="match status" value="1"/>
</dbReference>
<comment type="caution">
    <text evidence="7">The sequence shown here is derived from an EMBL/GenBank/DDBJ whole genome shotgun (WGS) entry which is preliminary data.</text>
</comment>
<comment type="cofactor">
    <cofactor evidence="1">
        <name>[4Fe-4S] cluster</name>
        <dbReference type="ChEBI" id="CHEBI:49883"/>
    </cofactor>
</comment>
<evidence type="ECO:0000256" key="3">
    <source>
        <dbReference type="ARBA" id="ARBA00022723"/>
    </source>
</evidence>
<keyword evidence="2" id="KW-0949">S-adenosyl-L-methionine</keyword>
<evidence type="ECO:0000256" key="4">
    <source>
        <dbReference type="ARBA" id="ARBA00023004"/>
    </source>
</evidence>
<dbReference type="CDD" id="cd01335">
    <property type="entry name" value="Radical_SAM"/>
    <property type="match status" value="1"/>
</dbReference>
<dbReference type="GO" id="GO:0003824">
    <property type="term" value="F:catalytic activity"/>
    <property type="evidence" value="ECO:0007669"/>
    <property type="project" value="InterPro"/>
</dbReference>
<name>A0A0B8PH54_9VIBR</name>
<gene>
    <name evidence="7" type="ORF">JCM19232_5372</name>
</gene>
<dbReference type="InterPro" id="IPR051198">
    <property type="entry name" value="BchE-like"/>
</dbReference>
<dbReference type="InterPro" id="IPR007197">
    <property type="entry name" value="rSAM"/>
</dbReference>
<dbReference type="SFLD" id="SFLDG01095">
    <property type="entry name" value="Uncharacterised_Radical_SAM_Su"/>
    <property type="match status" value="1"/>
</dbReference>
<dbReference type="SMART" id="SM00729">
    <property type="entry name" value="Elp3"/>
    <property type="match status" value="1"/>
</dbReference>
<feature type="domain" description="Radical SAM core" evidence="6">
    <location>
        <begin position="49"/>
        <end position="285"/>
    </location>
</feature>
<dbReference type="EMBL" id="BBSA01000005">
    <property type="protein sequence ID" value="GAM62408.1"/>
    <property type="molecule type" value="Genomic_DNA"/>
</dbReference>
<proteinExistence type="predicted"/>
<dbReference type="GO" id="GO:0046872">
    <property type="term" value="F:metal ion binding"/>
    <property type="evidence" value="ECO:0007669"/>
    <property type="project" value="UniProtKB-KW"/>
</dbReference>
<keyword evidence="5" id="KW-0411">Iron-sulfur</keyword>
<organism evidence="7 8">
    <name type="scientific">Vibrio ishigakensis</name>
    <dbReference type="NCBI Taxonomy" id="1481914"/>
    <lineage>
        <taxon>Bacteria</taxon>
        <taxon>Pseudomonadati</taxon>
        <taxon>Pseudomonadota</taxon>
        <taxon>Gammaproteobacteria</taxon>
        <taxon>Vibrionales</taxon>
        <taxon>Vibrionaceae</taxon>
        <taxon>Vibrio</taxon>
    </lineage>
</organism>
<dbReference type="SFLD" id="SFLDS00029">
    <property type="entry name" value="Radical_SAM"/>
    <property type="match status" value="1"/>
</dbReference>